<protein>
    <submittedName>
        <fullName evidence="1">Uncharacterized protein</fullName>
    </submittedName>
</protein>
<accession>A0A1X6NTG6</accession>
<keyword evidence="2" id="KW-1185">Reference proteome</keyword>
<dbReference type="PROSITE" id="PS51257">
    <property type="entry name" value="PROKAR_LIPOPROTEIN"/>
    <property type="match status" value="1"/>
</dbReference>
<dbReference type="EMBL" id="KV919115">
    <property type="protein sequence ID" value="OSX71683.1"/>
    <property type="molecule type" value="Genomic_DNA"/>
</dbReference>
<evidence type="ECO:0000313" key="1">
    <source>
        <dbReference type="EMBL" id="OSX71683.1"/>
    </source>
</evidence>
<organism evidence="1 2">
    <name type="scientific">Porphyra umbilicalis</name>
    <name type="common">Purple laver</name>
    <name type="synonym">Red alga</name>
    <dbReference type="NCBI Taxonomy" id="2786"/>
    <lineage>
        <taxon>Eukaryota</taxon>
        <taxon>Rhodophyta</taxon>
        <taxon>Bangiophyceae</taxon>
        <taxon>Bangiales</taxon>
        <taxon>Bangiaceae</taxon>
        <taxon>Porphyra</taxon>
    </lineage>
</organism>
<gene>
    <name evidence="1" type="ORF">BU14_0511s0001</name>
</gene>
<proteinExistence type="predicted"/>
<dbReference type="AlphaFoldDB" id="A0A1X6NTG6"/>
<name>A0A1X6NTG6_PORUM</name>
<sequence length="201" mass="23667">MPVESGRSEDLDWWVPPNHPTSMGGGCHLFSIYITFPDLEQVKEWNRRLARFPRQVVLPAGRLVDLAALLEREDWGRLNPSTGATELAADQPVVVWRWCCRAPPYLATRDPHVNHPSARHEYGWRRDERYLVSVLQLEFPRTRDYRRRKYVVLPKWWQEMEVPMGFPAMLPGFLAYNLSRMRTIEEGHRLYAILATQWVVE</sequence>
<dbReference type="Proteomes" id="UP000218209">
    <property type="component" value="Unassembled WGS sequence"/>
</dbReference>
<reference evidence="1 2" key="1">
    <citation type="submission" date="2017-03" db="EMBL/GenBank/DDBJ databases">
        <title>WGS assembly of Porphyra umbilicalis.</title>
        <authorList>
            <person name="Brawley S.H."/>
            <person name="Blouin N.A."/>
            <person name="Ficko-Blean E."/>
            <person name="Wheeler G.L."/>
            <person name="Lohr M."/>
            <person name="Goodson H.V."/>
            <person name="Jenkins J.W."/>
            <person name="Blaby-Haas C.E."/>
            <person name="Helliwell K.E."/>
            <person name="Chan C."/>
            <person name="Marriage T."/>
            <person name="Bhattacharya D."/>
            <person name="Klein A.S."/>
            <person name="Badis Y."/>
            <person name="Brodie J."/>
            <person name="Cao Y."/>
            <person name="Collen J."/>
            <person name="Dittami S.M."/>
            <person name="Gachon C.M."/>
            <person name="Green B.R."/>
            <person name="Karpowicz S."/>
            <person name="Kim J.W."/>
            <person name="Kudahl U."/>
            <person name="Lin S."/>
            <person name="Michel G."/>
            <person name="Mittag M."/>
            <person name="Olson B.J."/>
            <person name="Pangilinan J."/>
            <person name="Peng Y."/>
            <person name="Qiu H."/>
            <person name="Shu S."/>
            <person name="Singer J.T."/>
            <person name="Smith A.G."/>
            <person name="Sprecher B.N."/>
            <person name="Wagner V."/>
            <person name="Wang W."/>
            <person name="Wang Z.-Y."/>
            <person name="Yan J."/>
            <person name="Yarish C."/>
            <person name="Zoeuner-Riek S."/>
            <person name="Zhuang Y."/>
            <person name="Zou Y."/>
            <person name="Lindquist E.A."/>
            <person name="Grimwood J."/>
            <person name="Barry K."/>
            <person name="Rokhsar D.S."/>
            <person name="Schmutz J."/>
            <person name="Stiller J.W."/>
            <person name="Grossman A.R."/>
            <person name="Prochnik S.E."/>
        </authorList>
    </citation>
    <scope>NUCLEOTIDE SEQUENCE [LARGE SCALE GENOMIC DNA]</scope>
    <source>
        <strain evidence="1">4086291</strain>
    </source>
</reference>
<evidence type="ECO:0000313" key="2">
    <source>
        <dbReference type="Proteomes" id="UP000218209"/>
    </source>
</evidence>